<evidence type="ECO:0008006" key="3">
    <source>
        <dbReference type="Google" id="ProtNLM"/>
    </source>
</evidence>
<dbReference type="Proteomes" id="UP000481858">
    <property type="component" value="Unassembled WGS sequence"/>
</dbReference>
<dbReference type="EMBL" id="WUBL01000166">
    <property type="protein sequence ID" value="KAF2964098.1"/>
    <property type="molecule type" value="Genomic_DNA"/>
</dbReference>
<dbReference type="InterPro" id="IPR047047">
    <property type="entry name" value="GST_Omega-like_C"/>
</dbReference>
<dbReference type="GO" id="GO:0004364">
    <property type="term" value="F:glutathione transferase activity"/>
    <property type="evidence" value="ECO:0007669"/>
    <property type="project" value="InterPro"/>
</dbReference>
<dbReference type="OrthoDB" id="2309723at2759"/>
<dbReference type="CDD" id="cd03190">
    <property type="entry name" value="GST_C_Omega_like"/>
    <property type="match status" value="1"/>
</dbReference>
<dbReference type="FunCoup" id="A0A7C8IKX1">
    <property type="interactions" value="145"/>
</dbReference>
<dbReference type="Gene3D" id="1.20.1050.10">
    <property type="match status" value="1"/>
</dbReference>
<dbReference type="GO" id="GO:0005737">
    <property type="term" value="C:cytoplasm"/>
    <property type="evidence" value="ECO:0007669"/>
    <property type="project" value="TreeGrafter"/>
</dbReference>
<dbReference type="AlphaFoldDB" id="A0A7C8IKX1"/>
<reference evidence="1 2" key="1">
    <citation type="submission" date="2019-12" db="EMBL/GenBank/DDBJ databases">
        <title>Draft genome sequence of the ascomycete Xylaria multiplex DSM 110363.</title>
        <authorList>
            <person name="Buettner E."/>
            <person name="Kellner H."/>
        </authorList>
    </citation>
    <scope>NUCLEOTIDE SEQUENCE [LARGE SCALE GENOMIC DNA]</scope>
    <source>
        <strain evidence="1 2">DSM 110363</strain>
    </source>
</reference>
<protein>
    <recommendedName>
        <fullName evidence="3">GST C-terminal domain-containing protein</fullName>
    </recommendedName>
</protein>
<dbReference type="InterPro" id="IPR036282">
    <property type="entry name" value="Glutathione-S-Trfase_C_sf"/>
</dbReference>
<comment type="caution">
    <text evidence="1">The sequence shown here is derived from an EMBL/GenBank/DDBJ whole genome shotgun (WGS) entry which is preliminary data.</text>
</comment>
<keyword evidence="2" id="KW-1185">Reference proteome</keyword>
<evidence type="ECO:0000313" key="2">
    <source>
        <dbReference type="Proteomes" id="UP000481858"/>
    </source>
</evidence>
<dbReference type="Pfam" id="PF13410">
    <property type="entry name" value="GST_C_2"/>
    <property type="match status" value="1"/>
</dbReference>
<dbReference type="PANTHER" id="PTHR32419">
    <property type="entry name" value="GLUTATHIONYL-HYDROQUINONE REDUCTASE"/>
    <property type="match status" value="1"/>
</dbReference>
<name>A0A7C8IKX1_9PEZI</name>
<dbReference type="InterPro" id="IPR016639">
    <property type="entry name" value="GST_Omega/GSH"/>
</dbReference>
<dbReference type="InParanoid" id="A0A7C8IKX1"/>
<organism evidence="1 2">
    <name type="scientific">Xylaria multiplex</name>
    <dbReference type="NCBI Taxonomy" id="323545"/>
    <lineage>
        <taxon>Eukaryota</taxon>
        <taxon>Fungi</taxon>
        <taxon>Dikarya</taxon>
        <taxon>Ascomycota</taxon>
        <taxon>Pezizomycotina</taxon>
        <taxon>Sordariomycetes</taxon>
        <taxon>Xylariomycetidae</taxon>
        <taxon>Xylariales</taxon>
        <taxon>Xylariaceae</taxon>
        <taxon>Xylaria</taxon>
    </lineage>
</organism>
<dbReference type="SUPFAM" id="SSF47616">
    <property type="entry name" value="GST C-terminal domain-like"/>
    <property type="match status" value="1"/>
</dbReference>
<sequence>MFGSVFDAQLPADKGAALDLYPAALRKEIDDAGDWTYDMINNGVYKAGFATTQDAYERNVVRVFEALDRVEAQLKETGGPYFFGQALTEIDVRLYPKRNDLTDERAKSFVTLIRFDPVYVQHFKCNVRDIRSGYPAVHGWMRNLYWRHASGAFRATTNFLHIKHHYTKSHTHINPLSICPVGPLPDILPLGDEVAAVAKAAL</sequence>
<accession>A0A7C8IKX1</accession>
<proteinExistence type="predicted"/>
<evidence type="ECO:0000313" key="1">
    <source>
        <dbReference type="EMBL" id="KAF2964098.1"/>
    </source>
</evidence>
<dbReference type="PANTHER" id="PTHR32419:SF6">
    <property type="entry name" value="GLUTATHIONE S-TRANSFERASE OMEGA-LIKE 1-RELATED"/>
    <property type="match status" value="1"/>
</dbReference>
<gene>
    <name evidence="1" type="ORF">GQX73_g9486</name>
</gene>